<feature type="compositionally biased region" description="Basic and acidic residues" evidence="1">
    <location>
        <begin position="89"/>
        <end position="108"/>
    </location>
</feature>
<evidence type="ECO:0000313" key="4">
    <source>
        <dbReference type="Proteomes" id="UP000271291"/>
    </source>
</evidence>
<reference evidence="2 4" key="2">
    <citation type="submission" date="2018-12" db="EMBL/GenBank/DDBJ databases">
        <title>Streptomyces griseoviridis F1-27 complete genome.</title>
        <authorList>
            <person name="Mariita R.M."/>
            <person name="Sello J.K."/>
        </authorList>
    </citation>
    <scope>NUCLEOTIDE SEQUENCE [LARGE SCALE GENOMIC DNA]</scope>
    <source>
        <strain evidence="2 4">F1-27</strain>
    </source>
</reference>
<dbReference type="SUPFAM" id="SSF143212">
    <property type="entry name" value="Rv2632c-like"/>
    <property type="match status" value="1"/>
</dbReference>
<evidence type="ECO:0000313" key="3">
    <source>
        <dbReference type="EMBL" id="QCN89073.1"/>
    </source>
</evidence>
<evidence type="ECO:0000313" key="5">
    <source>
        <dbReference type="Proteomes" id="UP000501753"/>
    </source>
</evidence>
<dbReference type="Pfam" id="PF08962">
    <property type="entry name" value="Rv2632c-like"/>
    <property type="match status" value="1"/>
</dbReference>
<dbReference type="Gene3D" id="3.30.160.240">
    <property type="entry name" value="Rv1738"/>
    <property type="match status" value="1"/>
</dbReference>
<accession>A0A3S9Z8L5</accession>
<dbReference type="InterPro" id="IPR038070">
    <property type="entry name" value="Rv2632c-like_sf"/>
</dbReference>
<evidence type="ECO:0000256" key="1">
    <source>
        <dbReference type="SAM" id="MobiDB-lite"/>
    </source>
</evidence>
<dbReference type="KEGG" id="sgd:ELQ87_07010"/>
<gene>
    <name evidence="3" type="ORF">DDJ31_32345</name>
    <name evidence="2" type="ORF">ELQ87_07010</name>
</gene>
<reference evidence="3 5" key="1">
    <citation type="submission" date="2018-04" db="EMBL/GenBank/DDBJ databases">
        <title>Complete genome sequences of Streptomyces griseoviridis K61 and characterization of antagonistic properties of biological control agents.</title>
        <authorList>
            <person name="Mariita R.M."/>
            <person name="Sello J.K."/>
        </authorList>
    </citation>
    <scope>NUCLEOTIDE SEQUENCE [LARGE SCALE GENOMIC DNA]</scope>
    <source>
        <strain evidence="3 5">K61</strain>
    </source>
</reference>
<dbReference type="OrthoDB" id="4828144at2"/>
<dbReference type="RefSeq" id="WP_127176979.1">
    <property type="nucleotide sequence ID" value="NZ_CP029078.1"/>
</dbReference>
<feature type="region of interest" description="Disordered" evidence="1">
    <location>
        <begin position="80"/>
        <end position="108"/>
    </location>
</feature>
<dbReference type="EMBL" id="CP029078">
    <property type="protein sequence ID" value="QCN89073.1"/>
    <property type="molecule type" value="Genomic_DNA"/>
</dbReference>
<organism evidence="2 4">
    <name type="scientific">Streptomyces griseoviridis</name>
    <dbReference type="NCBI Taxonomy" id="45398"/>
    <lineage>
        <taxon>Bacteria</taxon>
        <taxon>Bacillati</taxon>
        <taxon>Actinomycetota</taxon>
        <taxon>Actinomycetes</taxon>
        <taxon>Kitasatosporales</taxon>
        <taxon>Streptomycetaceae</taxon>
        <taxon>Streptomyces</taxon>
    </lineage>
</organism>
<proteinExistence type="predicted"/>
<dbReference type="AlphaFoldDB" id="A0A3S9Z8L5"/>
<evidence type="ECO:0000313" key="2">
    <source>
        <dbReference type="EMBL" id="AZS84072.1"/>
    </source>
</evidence>
<dbReference type="InterPro" id="IPR015057">
    <property type="entry name" value="Rv2632c-like"/>
</dbReference>
<keyword evidence="5" id="KW-1185">Reference proteome</keyword>
<protein>
    <submittedName>
        <fullName evidence="2">DUF1876 domain-containing protein</fullName>
    </submittedName>
</protein>
<dbReference type="Proteomes" id="UP000271291">
    <property type="component" value="Chromosome"/>
</dbReference>
<dbReference type="EMBL" id="CP034687">
    <property type="protein sequence ID" value="AZS84072.1"/>
    <property type="molecule type" value="Genomic_DNA"/>
</dbReference>
<dbReference type="Proteomes" id="UP000501753">
    <property type="component" value="Chromosome"/>
</dbReference>
<name>A0A3S9Z8L5_STRGD</name>
<sequence length="108" mass="11817">MKARQWTARIYLTEDGDETQARAVLTTQDSWREDTAHLVGRGTARRDPGDRAIPEIGDELAAGRALEDLAIRLHEVASDDIAHLAAPPDKADRADRADKADKADKADS</sequence>